<organism evidence="1 2">
    <name type="scientific">Pichia kudriavzevii</name>
    <name type="common">Yeast</name>
    <name type="synonym">Issatchenkia orientalis</name>
    <dbReference type="NCBI Taxonomy" id="4909"/>
    <lineage>
        <taxon>Eukaryota</taxon>
        <taxon>Fungi</taxon>
        <taxon>Dikarya</taxon>
        <taxon>Ascomycota</taxon>
        <taxon>Saccharomycotina</taxon>
        <taxon>Pichiomycetes</taxon>
        <taxon>Pichiales</taxon>
        <taxon>Pichiaceae</taxon>
        <taxon>Pichia</taxon>
    </lineage>
</organism>
<proteinExistence type="predicted"/>
<evidence type="ECO:0000313" key="2">
    <source>
        <dbReference type="Proteomes" id="UP000029867"/>
    </source>
</evidence>
<comment type="caution">
    <text evidence="1">The sequence shown here is derived from an EMBL/GenBank/DDBJ whole genome shotgun (WGS) entry which is preliminary data.</text>
</comment>
<sequence>MRRNVQLRWMLFALCWCSRQVKEDLELFGREA</sequence>
<dbReference type="EMBL" id="JQFK01002339">
    <property type="protein sequence ID" value="KGK32379.1"/>
    <property type="molecule type" value="Genomic_DNA"/>
</dbReference>
<dbReference type="Proteomes" id="UP000029867">
    <property type="component" value="Unassembled WGS sequence"/>
</dbReference>
<accession>A0A099NJV1</accession>
<protein>
    <submittedName>
        <fullName evidence="1">Uncharacterized protein</fullName>
    </submittedName>
</protein>
<name>A0A099NJV1_PICKU</name>
<reference evidence="2" key="1">
    <citation type="journal article" date="2014" name="Microb. Cell Fact.">
        <title>Exploiting Issatchenkia orientalis SD108 for succinic acid production.</title>
        <authorList>
            <person name="Xiao H."/>
            <person name="Shao Z."/>
            <person name="Jiang Y."/>
            <person name="Dole S."/>
            <person name="Zhao H."/>
        </authorList>
    </citation>
    <scope>NUCLEOTIDE SEQUENCE [LARGE SCALE GENOMIC DNA]</scope>
    <source>
        <strain evidence="2">SD108</strain>
    </source>
</reference>
<evidence type="ECO:0000313" key="1">
    <source>
        <dbReference type="EMBL" id="KGK32379.1"/>
    </source>
</evidence>
<dbReference type="AlphaFoldDB" id="A0A099NJV1"/>
<dbReference type="HOGENOM" id="CLU_3392450_0_0_1"/>
<gene>
    <name evidence="1" type="ORF">JL09_g7014</name>
</gene>